<dbReference type="GO" id="GO:0005886">
    <property type="term" value="C:plasma membrane"/>
    <property type="evidence" value="ECO:0007669"/>
    <property type="project" value="TreeGrafter"/>
</dbReference>
<keyword evidence="1" id="KW-0472">Membrane</keyword>
<evidence type="ECO:0000256" key="1">
    <source>
        <dbReference type="SAM" id="Phobius"/>
    </source>
</evidence>
<dbReference type="Proteomes" id="UP000288024">
    <property type="component" value="Unassembled WGS sequence"/>
</dbReference>
<sequence>MSMKTKSKKLAVYSLIIMGIGYIATAPFDDSIWIRLLQGGFEAGLVGGLADWFAVTALFRHPLGLPIPHTALLPNNRKRVTNGLVTVLKNDWLSKESIQDKIKDISFTDKLLPTITELITKGSLKAGLVKAVKKLVSNIEIEKMVPFIKTQIVLTLSNIEVKKILQMISSKLVNENFDEKVLDHVLKKADNWLRQEDTKEKLGSVSMNVINRIEADGMLKFALRSIESLLSEEKLGNIVQNLLLSGVRSLQHKGQPNREALVKYIRKEIEAMNDNEQLIEGIDKWKNQLLSEWDLDNTVLEALQKLQNNILLQLDDEEFIDTYLMPLCLHFIGMIQKNSVTIDKWIQTQISILIEKNHSKIGDLVQENLDKLDNETMIDMIENNIGKDLQWIRVNGAICGFIIGIILTGIHYLIGLI</sequence>
<comment type="caution">
    <text evidence="2">The sequence shown here is derived from an EMBL/GenBank/DDBJ whole genome shotgun (WGS) entry which is preliminary data.</text>
</comment>
<dbReference type="EMBL" id="RZTZ01000004">
    <property type="protein sequence ID" value="RVT62672.1"/>
    <property type="molecule type" value="Genomic_DNA"/>
</dbReference>
<dbReference type="RefSeq" id="WP_127738623.1">
    <property type="nucleotide sequence ID" value="NZ_CAJCKN010000029.1"/>
</dbReference>
<keyword evidence="3" id="KW-1185">Reference proteome</keyword>
<dbReference type="PANTHER" id="PTHR38442">
    <property type="entry name" value="INNER MEMBRANE PROTEIN-RELATED"/>
    <property type="match status" value="1"/>
</dbReference>
<accession>A0A437KB47</accession>
<dbReference type="AlphaFoldDB" id="A0A437KB47"/>
<dbReference type="PANTHER" id="PTHR38442:SF1">
    <property type="entry name" value="INNER MEMBRANE PROTEIN"/>
    <property type="match status" value="1"/>
</dbReference>
<gene>
    <name evidence="2" type="ORF">EM808_12970</name>
</gene>
<dbReference type="Pfam" id="PF04286">
    <property type="entry name" value="DUF445"/>
    <property type="match status" value="1"/>
</dbReference>
<evidence type="ECO:0000313" key="3">
    <source>
        <dbReference type="Proteomes" id="UP000288024"/>
    </source>
</evidence>
<name>A0A437KB47_9BACI</name>
<evidence type="ECO:0000313" key="2">
    <source>
        <dbReference type="EMBL" id="RVT62672.1"/>
    </source>
</evidence>
<dbReference type="InterPro" id="IPR007383">
    <property type="entry name" value="DUF445"/>
</dbReference>
<keyword evidence="1" id="KW-1133">Transmembrane helix</keyword>
<reference evidence="2 3" key="1">
    <citation type="submission" date="2019-01" db="EMBL/GenBank/DDBJ databases">
        <title>Bacillus sp. M5HDSG1-1, whole genome shotgun sequence.</title>
        <authorList>
            <person name="Tuo L."/>
        </authorList>
    </citation>
    <scope>NUCLEOTIDE SEQUENCE [LARGE SCALE GENOMIC DNA]</scope>
    <source>
        <strain evidence="2 3">M5HDSG1-1</strain>
    </source>
</reference>
<protein>
    <submittedName>
        <fullName evidence="2">DUF445 domain-containing protein</fullName>
    </submittedName>
</protein>
<organism evidence="2 3">
    <name type="scientific">Niallia taxi</name>
    <dbReference type="NCBI Taxonomy" id="2499688"/>
    <lineage>
        <taxon>Bacteria</taxon>
        <taxon>Bacillati</taxon>
        <taxon>Bacillota</taxon>
        <taxon>Bacilli</taxon>
        <taxon>Bacillales</taxon>
        <taxon>Bacillaceae</taxon>
        <taxon>Niallia</taxon>
    </lineage>
</organism>
<proteinExistence type="predicted"/>
<keyword evidence="1" id="KW-0812">Transmembrane</keyword>
<feature type="transmembrane region" description="Helical" evidence="1">
    <location>
        <begin position="391"/>
        <end position="414"/>
    </location>
</feature>